<organism evidence="13 14">
    <name type="scientific">Haloferula chungangensis</name>
    <dbReference type="NCBI Taxonomy" id="1048331"/>
    <lineage>
        <taxon>Bacteria</taxon>
        <taxon>Pseudomonadati</taxon>
        <taxon>Verrucomicrobiota</taxon>
        <taxon>Verrucomicrobiia</taxon>
        <taxon>Verrucomicrobiales</taxon>
        <taxon>Verrucomicrobiaceae</taxon>
        <taxon>Haloferula</taxon>
    </lineage>
</organism>
<evidence type="ECO:0000259" key="12">
    <source>
        <dbReference type="PROSITE" id="PS51217"/>
    </source>
</evidence>
<evidence type="ECO:0000256" key="4">
    <source>
        <dbReference type="ARBA" id="ARBA00022840"/>
    </source>
</evidence>
<dbReference type="InterPro" id="IPR014017">
    <property type="entry name" value="DNA_helicase_UvrD-like_C"/>
</dbReference>
<protein>
    <recommendedName>
        <fullName evidence="7">DNA 3'-5' helicase</fullName>
        <ecNumber evidence="7">5.6.2.4</ecNumber>
    </recommendedName>
    <alternativeName>
        <fullName evidence="8">DNA 3'-5' helicase II</fullName>
    </alternativeName>
</protein>
<comment type="catalytic activity">
    <reaction evidence="9">
        <text>ATP + H2O = ADP + phosphate + H(+)</text>
        <dbReference type="Rhea" id="RHEA:13065"/>
        <dbReference type="ChEBI" id="CHEBI:15377"/>
        <dbReference type="ChEBI" id="CHEBI:15378"/>
        <dbReference type="ChEBI" id="CHEBI:30616"/>
        <dbReference type="ChEBI" id="CHEBI:43474"/>
        <dbReference type="ChEBI" id="CHEBI:456216"/>
        <dbReference type="EC" id="5.6.2.4"/>
    </reaction>
</comment>
<keyword evidence="1 10" id="KW-0547">Nucleotide-binding</keyword>
<dbReference type="InterPro" id="IPR014016">
    <property type="entry name" value="UvrD-like_ATP-bd"/>
</dbReference>
<dbReference type="PANTHER" id="PTHR11070">
    <property type="entry name" value="UVRD / RECB / PCRA DNA HELICASE FAMILY MEMBER"/>
    <property type="match status" value="1"/>
</dbReference>
<evidence type="ECO:0000256" key="10">
    <source>
        <dbReference type="PROSITE-ProRule" id="PRU00560"/>
    </source>
</evidence>
<dbReference type="CDD" id="cd17932">
    <property type="entry name" value="DEXQc_UvrD"/>
    <property type="match status" value="1"/>
</dbReference>
<evidence type="ECO:0000313" key="14">
    <source>
        <dbReference type="Proteomes" id="UP001596472"/>
    </source>
</evidence>
<dbReference type="InterPro" id="IPR027417">
    <property type="entry name" value="P-loop_NTPase"/>
</dbReference>
<dbReference type="Pfam" id="PF00580">
    <property type="entry name" value="UvrD-helicase"/>
    <property type="match status" value="2"/>
</dbReference>
<keyword evidence="14" id="KW-1185">Reference proteome</keyword>
<keyword evidence="3 10" id="KW-0347">Helicase</keyword>
<evidence type="ECO:0000256" key="1">
    <source>
        <dbReference type="ARBA" id="ARBA00022741"/>
    </source>
</evidence>
<evidence type="ECO:0000256" key="9">
    <source>
        <dbReference type="ARBA" id="ARBA00048988"/>
    </source>
</evidence>
<evidence type="ECO:0000256" key="8">
    <source>
        <dbReference type="ARBA" id="ARBA00034923"/>
    </source>
</evidence>
<feature type="domain" description="UvrD-like helicase ATP-binding" evidence="11">
    <location>
        <begin position="13"/>
        <end position="234"/>
    </location>
</feature>
<dbReference type="RefSeq" id="WP_379709482.1">
    <property type="nucleotide sequence ID" value="NZ_JBHTBS010000002.1"/>
</dbReference>
<evidence type="ECO:0000256" key="2">
    <source>
        <dbReference type="ARBA" id="ARBA00022801"/>
    </source>
</evidence>
<dbReference type="PANTHER" id="PTHR11070:SF2">
    <property type="entry name" value="ATP-DEPENDENT DNA HELICASE SRS2"/>
    <property type="match status" value="1"/>
</dbReference>
<keyword evidence="4 10" id="KW-0067">ATP-binding</keyword>
<evidence type="ECO:0000256" key="5">
    <source>
        <dbReference type="ARBA" id="ARBA00023235"/>
    </source>
</evidence>
<dbReference type="PROSITE" id="PS51198">
    <property type="entry name" value="UVRD_HELICASE_ATP_BIND"/>
    <property type="match status" value="1"/>
</dbReference>
<dbReference type="PROSITE" id="PS51217">
    <property type="entry name" value="UVRD_HELICASE_CTER"/>
    <property type="match status" value="1"/>
</dbReference>
<name>A0ABW2L207_9BACT</name>
<dbReference type="InterPro" id="IPR000212">
    <property type="entry name" value="DNA_helicase_UvrD/REP"/>
</dbReference>
<feature type="binding site" evidence="10">
    <location>
        <begin position="34"/>
        <end position="41"/>
    </location>
    <ligand>
        <name>ATP</name>
        <dbReference type="ChEBI" id="CHEBI:30616"/>
    </ligand>
</feature>
<evidence type="ECO:0000313" key="13">
    <source>
        <dbReference type="EMBL" id="MFC7336374.1"/>
    </source>
</evidence>
<evidence type="ECO:0000259" key="11">
    <source>
        <dbReference type="PROSITE" id="PS51198"/>
    </source>
</evidence>
<gene>
    <name evidence="13" type="ORF">ACFQY0_04225</name>
</gene>
<reference evidence="14" key="1">
    <citation type="journal article" date="2019" name="Int. J. Syst. Evol. Microbiol.">
        <title>The Global Catalogue of Microorganisms (GCM) 10K type strain sequencing project: providing services to taxonomists for standard genome sequencing and annotation.</title>
        <authorList>
            <consortium name="The Broad Institute Genomics Platform"/>
            <consortium name="The Broad Institute Genome Sequencing Center for Infectious Disease"/>
            <person name="Wu L."/>
            <person name="Ma J."/>
        </authorList>
    </citation>
    <scope>NUCLEOTIDE SEQUENCE [LARGE SCALE GENOMIC DNA]</scope>
    <source>
        <strain evidence="14">CGMCC 4.1467</strain>
    </source>
</reference>
<dbReference type="Proteomes" id="UP001596472">
    <property type="component" value="Unassembled WGS sequence"/>
</dbReference>
<dbReference type="EC" id="5.6.2.4" evidence="7"/>
<feature type="domain" description="UvrD-like helicase C-terminal" evidence="12">
    <location>
        <begin position="235"/>
        <end position="474"/>
    </location>
</feature>
<comment type="catalytic activity">
    <reaction evidence="6">
        <text>Couples ATP hydrolysis with the unwinding of duplex DNA by translocating in the 3'-5' direction.</text>
        <dbReference type="EC" id="5.6.2.4"/>
    </reaction>
</comment>
<dbReference type="Gene3D" id="3.40.50.300">
    <property type="entry name" value="P-loop containing nucleotide triphosphate hydrolases"/>
    <property type="match status" value="3"/>
</dbReference>
<comment type="caution">
    <text evidence="13">The sequence shown here is derived from an EMBL/GenBank/DDBJ whole genome shotgun (WGS) entry which is preliminary data.</text>
</comment>
<keyword evidence="2 10" id="KW-0378">Hydrolase</keyword>
<dbReference type="EMBL" id="JBHTBS010000002">
    <property type="protein sequence ID" value="MFC7336374.1"/>
    <property type="molecule type" value="Genomic_DNA"/>
</dbReference>
<keyword evidence="5" id="KW-0413">Isomerase</keyword>
<dbReference type="Pfam" id="PF13361">
    <property type="entry name" value="UvrD_C"/>
    <property type="match status" value="2"/>
</dbReference>
<sequence length="552" mass="62181">MIETSNWVPSGGLELEPNAFTTATAQSGSIALTAGPGAGKTEMLAQRADFLLRTNTCNFPKRILAISFKKDASENLKDRVTKRCGRELSSRLDSYTFHAFSKRLIDIFRPFLSGDDALDENYTIDRDYRAPRTQIKLEDLVPLANEIVRNCPVARNSIRQTYTDVFLDEFQDCTDAQFELIRHAFLGHQVRLVAVGDTKQTIMGWAGALEGIFLEFEKEFKATPLNLYQNFRSLPRIRRVHNSMVKDMDTEAAIDDEALQGDEGIVSIQEFENDDEEARWITESIITWRESGIPLKEIAVLCKMQPHLYAASLMARLTEQGIPFRNEQETQDLVCEPIFKIAVDYLIVLLGSGESDSWERLTSALSPEEFDDTDDFRARDWNQFIQAQKVVLNGSGDFDAAWLSVEALLHKLGDEGVTSLSVDYEDKARFEALVNSTKDQIKDCFDPPQECVQALKGLSEINAVRILTIHKCKGLEFHTVVVQGVEKETFWGDQEAASCAYFVAISRAKEQLVVTTSAYRERPDGHQGAWRTNRNAQSDFLGYVEPHVGGDS</sequence>
<evidence type="ECO:0000256" key="7">
    <source>
        <dbReference type="ARBA" id="ARBA00034808"/>
    </source>
</evidence>
<dbReference type="SUPFAM" id="SSF52540">
    <property type="entry name" value="P-loop containing nucleoside triphosphate hydrolases"/>
    <property type="match status" value="1"/>
</dbReference>
<proteinExistence type="predicted"/>
<evidence type="ECO:0000256" key="6">
    <source>
        <dbReference type="ARBA" id="ARBA00034617"/>
    </source>
</evidence>
<evidence type="ECO:0000256" key="3">
    <source>
        <dbReference type="ARBA" id="ARBA00022806"/>
    </source>
</evidence>
<accession>A0ABW2L207</accession>